<reference evidence="2 3" key="1">
    <citation type="submission" date="2024-01" db="EMBL/GenBank/DDBJ databases">
        <title>The genomes of 5 underutilized Papilionoideae crops provide insights into root nodulation and disease resistanc.</title>
        <authorList>
            <person name="Jiang F."/>
        </authorList>
    </citation>
    <scope>NUCLEOTIDE SEQUENCE [LARGE SCALE GENOMIC DNA]</scope>
    <source>
        <strain evidence="2">DUOXIRENSHENG_FW03</strain>
        <tissue evidence="2">Leaves</tissue>
    </source>
</reference>
<sequence>MKTRRSKAHPKSVSSKSLKRKAFGSSSVPQSSAQNIDVDSIQPSKQLRVANVSTTPLIEKARNVCKAMEDLDVEEELKLELLKWKVLNKINCQVAVVDNVIESNLANIKRQTKKITFAGTFKEQIVSIDLSVFGPYVSFDSGIGMETQHYKLQIRRFWMVGLETALKVVDW</sequence>
<dbReference type="AlphaFoldDB" id="A0AAN9XRH3"/>
<name>A0AAN9XRH3_PSOTE</name>
<feature type="compositionally biased region" description="Basic residues" evidence="1">
    <location>
        <begin position="1"/>
        <end position="10"/>
    </location>
</feature>
<evidence type="ECO:0000256" key="1">
    <source>
        <dbReference type="SAM" id="MobiDB-lite"/>
    </source>
</evidence>
<comment type="caution">
    <text evidence="2">The sequence shown here is derived from an EMBL/GenBank/DDBJ whole genome shotgun (WGS) entry which is preliminary data.</text>
</comment>
<feature type="compositionally biased region" description="Polar residues" evidence="1">
    <location>
        <begin position="24"/>
        <end position="37"/>
    </location>
</feature>
<organism evidence="2 3">
    <name type="scientific">Psophocarpus tetragonolobus</name>
    <name type="common">Winged bean</name>
    <name type="synonym">Dolichos tetragonolobus</name>
    <dbReference type="NCBI Taxonomy" id="3891"/>
    <lineage>
        <taxon>Eukaryota</taxon>
        <taxon>Viridiplantae</taxon>
        <taxon>Streptophyta</taxon>
        <taxon>Embryophyta</taxon>
        <taxon>Tracheophyta</taxon>
        <taxon>Spermatophyta</taxon>
        <taxon>Magnoliopsida</taxon>
        <taxon>eudicotyledons</taxon>
        <taxon>Gunneridae</taxon>
        <taxon>Pentapetalae</taxon>
        <taxon>rosids</taxon>
        <taxon>fabids</taxon>
        <taxon>Fabales</taxon>
        <taxon>Fabaceae</taxon>
        <taxon>Papilionoideae</taxon>
        <taxon>50 kb inversion clade</taxon>
        <taxon>NPAAA clade</taxon>
        <taxon>indigoferoid/millettioid clade</taxon>
        <taxon>Phaseoleae</taxon>
        <taxon>Psophocarpus</taxon>
    </lineage>
</organism>
<evidence type="ECO:0000313" key="2">
    <source>
        <dbReference type="EMBL" id="KAK7405325.1"/>
    </source>
</evidence>
<accession>A0AAN9XRH3</accession>
<feature type="region of interest" description="Disordered" evidence="1">
    <location>
        <begin position="1"/>
        <end position="37"/>
    </location>
</feature>
<evidence type="ECO:0000313" key="3">
    <source>
        <dbReference type="Proteomes" id="UP001386955"/>
    </source>
</evidence>
<keyword evidence="3" id="KW-1185">Reference proteome</keyword>
<protein>
    <submittedName>
        <fullName evidence="2">Uncharacterized protein</fullName>
    </submittedName>
</protein>
<dbReference type="Proteomes" id="UP001386955">
    <property type="component" value="Unassembled WGS sequence"/>
</dbReference>
<proteinExistence type="predicted"/>
<dbReference type="EMBL" id="JAYMYS010000002">
    <property type="protein sequence ID" value="KAK7405325.1"/>
    <property type="molecule type" value="Genomic_DNA"/>
</dbReference>
<gene>
    <name evidence="2" type="ORF">VNO78_06551</name>
</gene>